<evidence type="ECO:0000313" key="2">
    <source>
        <dbReference type="Proteomes" id="UP001165064"/>
    </source>
</evidence>
<protein>
    <submittedName>
        <fullName evidence="1">Unnamed protein product</fullName>
    </submittedName>
</protein>
<reference evidence="1" key="1">
    <citation type="submission" date="2023-04" db="EMBL/GenBank/DDBJ databases">
        <title>Ambrosiozyma monospora NBRC 10751.</title>
        <authorList>
            <person name="Ichikawa N."/>
            <person name="Sato H."/>
            <person name="Tonouchi N."/>
        </authorList>
    </citation>
    <scope>NUCLEOTIDE SEQUENCE</scope>
    <source>
        <strain evidence="1">NBRC 10751</strain>
    </source>
</reference>
<gene>
    <name evidence="1" type="ORF">Amon02_000348600</name>
</gene>
<dbReference type="EMBL" id="BSXS01002226">
    <property type="protein sequence ID" value="GME78526.1"/>
    <property type="molecule type" value="Genomic_DNA"/>
</dbReference>
<evidence type="ECO:0000313" key="1">
    <source>
        <dbReference type="EMBL" id="GME78526.1"/>
    </source>
</evidence>
<proteinExistence type="predicted"/>
<name>A0ACB5T0F3_AMBMO</name>
<sequence>MLVLVLINFEENQIYYFITPPALNMTRQSALNLFSLKNKVAVISGGSRGIGWEITKAYASAGSHVIFYYNSSTPSQVKAKCAEITQEYGVQCYGYQVDITSPSSIESTTQKILQTFGKINIFVANAGIPWTNHDVLHIEDDEAAYMKWRNLFAVDVDSVHLCARSIGRVFQKQEFGNFIVTTSMSAHIVNVPQLQAPYNAAKAAVTMYAKSLAVEWSKFGARVNMVSPGYVATDLIEQLDPKLVETWLDRIPVKRLATADEMVGAYLYLASDASSYCCGTDLIVDGGYTIV</sequence>
<keyword evidence="2" id="KW-1185">Reference proteome</keyword>
<dbReference type="Proteomes" id="UP001165064">
    <property type="component" value="Unassembled WGS sequence"/>
</dbReference>
<comment type="caution">
    <text evidence="1">The sequence shown here is derived from an EMBL/GenBank/DDBJ whole genome shotgun (WGS) entry which is preliminary data.</text>
</comment>
<organism evidence="1 2">
    <name type="scientific">Ambrosiozyma monospora</name>
    <name type="common">Yeast</name>
    <name type="synonym">Endomycopsis monosporus</name>
    <dbReference type="NCBI Taxonomy" id="43982"/>
    <lineage>
        <taxon>Eukaryota</taxon>
        <taxon>Fungi</taxon>
        <taxon>Dikarya</taxon>
        <taxon>Ascomycota</taxon>
        <taxon>Saccharomycotina</taxon>
        <taxon>Pichiomycetes</taxon>
        <taxon>Pichiales</taxon>
        <taxon>Pichiaceae</taxon>
        <taxon>Ambrosiozyma</taxon>
    </lineage>
</organism>
<accession>A0ACB5T0F3</accession>